<dbReference type="InterPro" id="IPR036358">
    <property type="entry name" value="BTD_sf"/>
</dbReference>
<reference evidence="10" key="2">
    <citation type="submission" date="2021-10" db="EMBL/GenBank/DDBJ databases">
        <title>Phylogenomics reveals ancestral predisposition of the termite-cultivated fungus Termitomyces towards a domesticated lifestyle.</title>
        <authorList>
            <person name="Auxier B."/>
            <person name="Grum-Grzhimaylo A."/>
            <person name="Cardenas M.E."/>
            <person name="Lodge J.D."/>
            <person name="Laessoe T."/>
            <person name="Pedersen O."/>
            <person name="Smith M.E."/>
            <person name="Kuyper T.W."/>
            <person name="Franco-Molano E.A."/>
            <person name="Baroni T.J."/>
            <person name="Aanen D.K."/>
        </authorList>
    </citation>
    <scope>NUCLEOTIDE SEQUENCE</scope>
    <source>
        <strain evidence="10">D49</strain>
    </source>
</reference>
<dbReference type="InterPro" id="IPR040159">
    <property type="entry name" value="CLS_fam"/>
</dbReference>
<dbReference type="AlphaFoldDB" id="A0A9P7KLN9"/>
<keyword evidence="3" id="KW-0805">Transcription regulation</keyword>
<dbReference type="OrthoDB" id="5600360at2759"/>
<dbReference type="InterPro" id="IPR013783">
    <property type="entry name" value="Ig-like_fold"/>
</dbReference>
<dbReference type="Pfam" id="PF20144">
    <property type="entry name" value="TIG_SUH"/>
    <property type="match status" value="1"/>
</dbReference>
<dbReference type="Gene3D" id="2.60.40.1450">
    <property type="entry name" value="LAG1, DNA binding domain"/>
    <property type="match status" value="1"/>
</dbReference>
<dbReference type="FunFam" id="2.60.40.1450:FF:000003">
    <property type="entry name" value="Related to J kappa-recombination signal binding protein"/>
    <property type="match status" value="1"/>
</dbReference>
<dbReference type="SUPFAM" id="SSF49417">
    <property type="entry name" value="p53-like transcription factors"/>
    <property type="match status" value="1"/>
</dbReference>
<keyword evidence="4" id="KW-0238">DNA-binding</keyword>
<sequence length="865" mass="93661">MSVGHAGHSSHTPAPGSDLDRQWDLHRKMSLDFNSNNPSLFDQQYPSPQFDQQDALDAPAYDPYSYRYRTNQPQNYPQQDAYAHPSYPDSYASPSYDPYPAQKQPPFPKDYQSNAFPDRLPPANYQPELLDDYGVPFGQFNDRLPRFPGPPVTVPSHVPADLLRGVPAGPPYDDLHYLPPNPHQDMPLRMPTVDETLARMKLQGHSIMGASNDLHTFIRPYLDQYVRTPNRLAFGERTVIVMSSKVAQKSYGTEKRFLCPPPTAIMIGNSWWTDVVRRGEDPKLCPPRVVVSISGEPAPQEGSIEWTGSSGKSFDVSDPPTGTTYIGRCVGKQLFISDVDEKKKKVEALVKITAPASEDEPERVIGIFPSRPIKVISKPSKKRQSAKNLELCINHGSTISLFHRLRSQTVSTKYLCVSGSGSSFKGSDGAPLMGLDQRNRSSTPSFIARTASWDPFVMYIVDVNKPAGGIDAPPPPPPQAEYPSPPPNAIPFSNNGSQIPIYYNQTVVLQCLTSGVVSPVLIIRKVDHQTTVVGGGLQEGAKGVADHYCSPGEVCGDPVSQLHKIAFEVFDGSKGLPEPGTPGITGAFLSCMGEKVNTYRPIDGRLWNNGGSQTATGSNSPTLPGSPVASNASPSSEYFATSAPASPSATAQDFLSNDGGRVKKPSKRSSSSAGGMGKAVPKGRRRPSSAGSVSSTRRGSSSDGGAASGALWQVDIGETSVWTIVGTDQVRYNFYVPPVLFDNQHAPQTGSFPIPSKPVTPFPAVVKYLPPDRAAEAPKSNCASSRAVLSKPNPHTAKMLTLYGENFSKTDPVNVFFGSEPSPFAEVRCTEVMGCLPPESQTPKRRPIILIRSDGIVFPSNTMYP</sequence>
<dbReference type="Proteomes" id="UP000717328">
    <property type="component" value="Unassembled WGS sequence"/>
</dbReference>
<gene>
    <name evidence="10" type="ORF">H0H81_003213</name>
</gene>
<dbReference type="PANTHER" id="PTHR10665">
    <property type="entry name" value="RECOMBINING BINDING PROTEIN SUPPRESSOR OF HAIRLESS"/>
    <property type="match status" value="1"/>
</dbReference>
<keyword evidence="5" id="KW-0804">Transcription</keyword>
<proteinExistence type="inferred from homology"/>
<accession>A0A9P7KLN9</accession>
<protein>
    <recommendedName>
        <fullName evidence="12">LAG1-DNAbind-domain-containing protein</fullName>
    </recommendedName>
</protein>
<feature type="compositionally biased region" description="Low complexity" evidence="7">
    <location>
        <begin position="640"/>
        <end position="651"/>
    </location>
</feature>
<evidence type="ECO:0000256" key="4">
    <source>
        <dbReference type="ARBA" id="ARBA00023125"/>
    </source>
</evidence>
<evidence type="ECO:0000256" key="3">
    <source>
        <dbReference type="ARBA" id="ARBA00023015"/>
    </source>
</evidence>
<feature type="domain" description="RBP-J/Cbf11/Cbf12 DNA binding" evidence="8">
    <location>
        <begin position="238"/>
        <end position="390"/>
    </location>
</feature>
<evidence type="ECO:0000259" key="9">
    <source>
        <dbReference type="SMART" id="SM01268"/>
    </source>
</evidence>
<dbReference type="InterPro" id="IPR038007">
    <property type="entry name" value="RBP-Jkappa_IPT"/>
</dbReference>
<evidence type="ECO:0008006" key="12">
    <source>
        <dbReference type="Google" id="ProtNLM"/>
    </source>
</evidence>
<feature type="compositionally biased region" description="Low complexity" evidence="7">
    <location>
        <begin position="688"/>
        <end position="708"/>
    </location>
</feature>
<keyword evidence="6" id="KW-0539">Nucleus</keyword>
<feature type="compositionally biased region" description="Polar residues" evidence="7">
    <location>
        <begin position="609"/>
        <end position="639"/>
    </location>
</feature>
<dbReference type="GO" id="GO:0001228">
    <property type="term" value="F:DNA-binding transcription activator activity, RNA polymerase II-specific"/>
    <property type="evidence" value="ECO:0007669"/>
    <property type="project" value="InterPro"/>
</dbReference>
<dbReference type="GO" id="GO:0005634">
    <property type="term" value="C:nucleus"/>
    <property type="evidence" value="ECO:0007669"/>
    <property type="project" value="UniProtKB-SubCell"/>
</dbReference>
<dbReference type="SUPFAM" id="SSF110217">
    <property type="entry name" value="DNA-binding protein LAG-1 (CSL)"/>
    <property type="match status" value="1"/>
</dbReference>
<evidence type="ECO:0000256" key="1">
    <source>
        <dbReference type="ARBA" id="ARBA00004123"/>
    </source>
</evidence>
<feature type="region of interest" description="Disordered" evidence="7">
    <location>
        <begin position="1"/>
        <end position="109"/>
    </location>
</feature>
<evidence type="ECO:0000256" key="5">
    <source>
        <dbReference type="ARBA" id="ARBA00023163"/>
    </source>
</evidence>
<organism evidence="10 11">
    <name type="scientific">Sphagnurus paluster</name>
    <dbReference type="NCBI Taxonomy" id="117069"/>
    <lineage>
        <taxon>Eukaryota</taxon>
        <taxon>Fungi</taxon>
        <taxon>Dikarya</taxon>
        <taxon>Basidiomycota</taxon>
        <taxon>Agaricomycotina</taxon>
        <taxon>Agaricomycetes</taxon>
        <taxon>Agaricomycetidae</taxon>
        <taxon>Agaricales</taxon>
        <taxon>Tricholomatineae</taxon>
        <taxon>Lyophyllaceae</taxon>
        <taxon>Sphagnurus</taxon>
    </lineage>
</organism>
<feature type="domain" description="Beta-trefoil DNA-binding" evidence="9">
    <location>
        <begin position="391"/>
        <end position="712"/>
    </location>
</feature>
<dbReference type="GO" id="GO:0000978">
    <property type="term" value="F:RNA polymerase II cis-regulatory region sequence-specific DNA binding"/>
    <property type="evidence" value="ECO:0007669"/>
    <property type="project" value="InterPro"/>
</dbReference>
<feature type="compositionally biased region" description="Polar residues" evidence="7">
    <location>
        <begin position="32"/>
        <end position="52"/>
    </location>
</feature>
<dbReference type="InterPro" id="IPR008967">
    <property type="entry name" value="p53-like_TF_DNA-bd_sf"/>
</dbReference>
<dbReference type="Pfam" id="PF09271">
    <property type="entry name" value="LAG1-DNAbind"/>
    <property type="match status" value="1"/>
</dbReference>
<evidence type="ECO:0000313" key="10">
    <source>
        <dbReference type="EMBL" id="KAG5654389.1"/>
    </source>
</evidence>
<keyword evidence="11" id="KW-1185">Reference proteome</keyword>
<reference evidence="10" key="1">
    <citation type="submission" date="2021-02" db="EMBL/GenBank/DDBJ databases">
        <authorList>
            <person name="Nieuwenhuis M."/>
            <person name="Van De Peppel L.J.J."/>
        </authorList>
    </citation>
    <scope>NUCLEOTIDE SEQUENCE</scope>
    <source>
        <strain evidence="10">D49</strain>
    </source>
</reference>
<dbReference type="Pfam" id="PF09270">
    <property type="entry name" value="BTD"/>
    <property type="match status" value="1"/>
</dbReference>
<feature type="compositionally biased region" description="Polar residues" evidence="7">
    <location>
        <begin position="68"/>
        <end position="78"/>
    </location>
</feature>
<evidence type="ECO:0000313" key="11">
    <source>
        <dbReference type="Proteomes" id="UP000717328"/>
    </source>
</evidence>
<comment type="similarity">
    <text evidence="2">Belongs to the Su(H) family.</text>
</comment>
<evidence type="ECO:0000256" key="6">
    <source>
        <dbReference type="ARBA" id="ARBA00023242"/>
    </source>
</evidence>
<comment type="caution">
    <text evidence="10">The sequence shown here is derived from an EMBL/GenBank/DDBJ whole genome shotgun (WGS) entry which is preliminary data.</text>
</comment>
<dbReference type="InterPro" id="IPR037095">
    <property type="entry name" value="RBP-J/Cbf11_DNA-bd_sf"/>
</dbReference>
<dbReference type="SMART" id="SM01268">
    <property type="entry name" value="BTD"/>
    <property type="match status" value="1"/>
</dbReference>
<feature type="region of interest" description="Disordered" evidence="7">
    <location>
        <begin position="607"/>
        <end position="708"/>
    </location>
</feature>
<dbReference type="InterPro" id="IPR015351">
    <property type="entry name" value="RBP-J/Cbf11/Cbf12_DNA-bd"/>
</dbReference>
<evidence type="ECO:0000256" key="7">
    <source>
        <dbReference type="SAM" id="MobiDB-lite"/>
    </source>
</evidence>
<dbReference type="EMBL" id="JABCKI010000009">
    <property type="protein sequence ID" value="KAG5654389.1"/>
    <property type="molecule type" value="Genomic_DNA"/>
</dbReference>
<evidence type="ECO:0000256" key="2">
    <source>
        <dbReference type="ARBA" id="ARBA00009704"/>
    </source>
</evidence>
<dbReference type="InterPro" id="IPR015350">
    <property type="entry name" value="Beta-trefoil_DNA-bd_dom"/>
</dbReference>
<dbReference type="Gene3D" id="2.60.40.10">
    <property type="entry name" value="Immunoglobulins"/>
    <property type="match status" value="1"/>
</dbReference>
<dbReference type="SMART" id="SM01267">
    <property type="entry name" value="LAG1_DNAbind"/>
    <property type="match status" value="1"/>
</dbReference>
<feature type="compositionally biased region" description="Low complexity" evidence="7">
    <location>
        <begin position="81"/>
        <end position="101"/>
    </location>
</feature>
<name>A0A9P7KLN9_9AGAR</name>
<feature type="compositionally biased region" description="Basic and acidic residues" evidence="7">
    <location>
        <begin position="18"/>
        <end position="30"/>
    </location>
</feature>
<comment type="subcellular location">
    <subcellularLocation>
        <location evidence="1">Nucleus</location>
    </subcellularLocation>
</comment>
<evidence type="ECO:0000259" key="8">
    <source>
        <dbReference type="SMART" id="SM01267"/>
    </source>
</evidence>